<feature type="domain" description="Shikimate dehydrogenase substrate binding N-terminal" evidence="4">
    <location>
        <begin position="11"/>
        <end position="92"/>
    </location>
</feature>
<dbReference type="GO" id="GO:0004764">
    <property type="term" value="F:shikimate 3-dehydrogenase (NADP+) activity"/>
    <property type="evidence" value="ECO:0007669"/>
    <property type="project" value="InterPro"/>
</dbReference>
<proteinExistence type="predicted"/>
<dbReference type="InterPro" id="IPR013708">
    <property type="entry name" value="Shikimate_DH-bd_N"/>
</dbReference>
<keyword evidence="6" id="KW-1185">Reference proteome</keyword>
<dbReference type="KEGG" id="mgod:E7746_01710"/>
<keyword evidence="3" id="KW-0057">Aromatic amino acid biosynthesis</keyword>
<dbReference type="GO" id="GO:0009423">
    <property type="term" value="P:chorismate biosynthetic process"/>
    <property type="evidence" value="ECO:0007669"/>
    <property type="project" value="TreeGrafter"/>
</dbReference>
<dbReference type="SUPFAM" id="SSF51735">
    <property type="entry name" value="NAD(P)-binding Rossmann-fold domains"/>
    <property type="match status" value="1"/>
</dbReference>
<dbReference type="GO" id="GO:0005829">
    <property type="term" value="C:cytosol"/>
    <property type="evidence" value="ECO:0007669"/>
    <property type="project" value="TreeGrafter"/>
</dbReference>
<dbReference type="EMBL" id="CP039393">
    <property type="protein sequence ID" value="QCD34679.1"/>
    <property type="molecule type" value="Genomic_DNA"/>
</dbReference>
<dbReference type="SUPFAM" id="SSF53223">
    <property type="entry name" value="Aminoacid dehydrogenase-like, N-terminal domain"/>
    <property type="match status" value="1"/>
</dbReference>
<sequence length="253" mass="28521">MADKNERLYGLIGYPLTHSFSQNYFNQKFESENINARYINFEIPDIGDLMEVVAEHPNLCGLNVTIPYKELVLPYMDEMDADAAKIGAVNVIKFIRKKGDLKFKGYNSDIIGFCDSIRPLLTPEREKALILGTGGAAKAVHQGLLNMGITPSYVSRTARPGILTYSDLTPEVMDEHKIIVNTTPLGMYPHIDECPDIPYNLLTSKHLCYDLLYNPDITLFMKKASEHGAEVKNGLEMLLLQAFASWNIWNEQD</sequence>
<dbReference type="GO" id="GO:0009073">
    <property type="term" value="P:aromatic amino acid family biosynthetic process"/>
    <property type="evidence" value="ECO:0007669"/>
    <property type="project" value="UniProtKB-KW"/>
</dbReference>
<dbReference type="AlphaFoldDB" id="A0A4P7VPF2"/>
<dbReference type="Proteomes" id="UP000297031">
    <property type="component" value="Chromosome"/>
</dbReference>
<dbReference type="InterPro" id="IPR022893">
    <property type="entry name" value="Shikimate_DH_fam"/>
</dbReference>
<dbReference type="FunFam" id="3.40.50.720:FF:000427">
    <property type="entry name" value="Shikimate dehydrogenase"/>
    <property type="match status" value="1"/>
</dbReference>
<accession>A0A4P7VPF2</accession>
<organism evidence="5 6">
    <name type="scientific">Muribaculum gordoncarteri</name>
    <dbReference type="NCBI Taxonomy" id="2530390"/>
    <lineage>
        <taxon>Bacteria</taxon>
        <taxon>Pseudomonadati</taxon>
        <taxon>Bacteroidota</taxon>
        <taxon>Bacteroidia</taxon>
        <taxon>Bacteroidales</taxon>
        <taxon>Muribaculaceae</taxon>
        <taxon>Muribaculum</taxon>
    </lineage>
</organism>
<dbReference type="PANTHER" id="PTHR21089">
    <property type="entry name" value="SHIKIMATE DEHYDROGENASE"/>
    <property type="match status" value="1"/>
</dbReference>
<dbReference type="Pfam" id="PF08501">
    <property type="entry name" value="Shikimate_dh_N"/>
    <property type="match status" value="1"/>
</dbReference>
<dbReference type="CDD" id="cd01065">
    <property type="entry name" value="NAD_bind_Shikimate_DH"/>
    <property type="match status" value="1"/>
</dbReference>
<evidence type="ECO:0000313" key="5">
    <source>
        <dbReference type="EMBL" id="QCD34679.1"/>
    </source>
</evidence>
<dbReference type="GO" id="GO:0019632">
    <property type="term" value="P:shikimate metabolic process"/>
    <property type="evidence" value="ECO:0007669"/>
    <property type="project" value="TreeGrafter"/>
</dbReference>
<dbReference type="GO" id="GO:0050661">
    <property type="term" value="F:NADP binding"/>
    <property type="evidence" value="ECO:0007669"/>
    <property type="project" value="TreeGrafter"/>
</dbReference>
<evidence type="ECO:0000256" key="3">
    <source>
        <dbReference type="ARBA" id="ARBA00023141"/>
    </source>
</evidence>
<evidence type="ECO:0000313" key="6">
    <source>
        <dbReference type="Proteomes" id="UP000297031"/>
    </source>
</evidence>
<dbReference type="RefSeq" id="WP_136409649.1">
    <property type="nucleotide sequence ID" value="NZ_CP039393.1"/>
</dbReference>
<evidence type="ECO:0000256" key="1">
    <source>
        <dbReference type="ARBA" id="ARBA00004871"/>
    </source>
</evidence>
<reference evidence="5 6" key="1">
    <citation type="submission" date="2019-02" db="EMBL/GenBank/DDBJ databases">
        <title>Isolation and identification of novel species under the genus Muribaculum.</title>
        <authorList>
            <person name="Miyake S."/>
            <person name="Ding Y."/>
            <person name="Low A."/>
            <person name="Soh M."/>
            <person name="Seedorf H."/>
        </authorList>
    </citation>
    <scope>NUCLEOTIDE SEQUENCE [LARGE SCALE GENOMIC DNA]</scope>
    <source>
        <strain evidence="5 6">TLL-A4</strain>
    </source>
</reference>
<evidence type="ECO:0000259" key="4">
    <source>
        <dbReference type="Pfam" id="PF08501"/>
    </source>
</evidence>
<dbReference type="Gene3D" id="3.40.50.720">
    <property type="entry name" value="NAD(P)-binding Rossmann-like Domain"/>
    <property type="match status" value="1"/>
</dbReference>
<dbReference type="Gene3D" id="3.40.50.10860">
    <property type="entry name" value="Leucine Dehydrogenase, chain A, domain 1"/>
    <property type="match status" value="1"/>
</dbReference>
<name>A0A4P7VPF2_9BACT</name>
<dbReference type="OrthoDB" id="9792692at2"/>
<keyword evidence="2" id="KW-0560">Oxidoreductase</keyword>
<protein>
    <submittedName>
        <fullName evidence="5">Shikimate dehydrogenase</fullName>
    </submittedName>
</protein>
<comment type="pathway">
    <text evidence="1">Metabolic intermediate biosynthesis; chorismate biosynthesis; chorismate from D-erythrose 4-phosphate and phosphoenolpyruvate: step 4/7.</text>
</comment>
<keyword evidence="3" id="KW-0028">Amino-acid biosynthesis</keyword>
<dbReference type="InterPro" id="IPR046346">
    <property type="entry name" value="Aminoacid_DH-like_N_sf"/>
</dbReference>
<gene>
    <name evidence="5" type="ORF">E7746_01710</name>
</gene>
<dbReference type="InterPro" id="IPR036291">
    <property type="entry name" value="NAD(P)-bd_dom_sf"/>
</dbReference>
<dbReference type="PANTHER" id="PTHR21089:SF1">
    <property type="entry name" value="BIFUNCTIONAL 3-DEHYDROQUINATE DEHYDRATASE_SHIKIMATE DEHYDROGENASE, CHLOROPLASTIC"/>
    <property type="match status" value="1"/>
</dbReference>
<evidence type="ECO:0000256" key="2">
    <source>
        <dbReference type="ARBA" id="ARBA00023002"/>
    </source>
</evidence>